<dbReference type="GO" id="GO:0008289">
    <property type="term" value="F:lipid binding"/>
    <property type="evidence" value="ECO:0007669"/>
    <property type="project" value="TreeGrafter"/>
</dbReference>
<proteinExistence type="predicted"/>
<dbReference type="GO" id="GO:0005886">
    <property type="term" value="C:plasma membrane"/>
    <property type="evidence" value="ECO:0007669"/>
    <property type="project" value="TreeGrafter"/>
</dbReference>
<evidence type="ECO:0000256" key="3">
    <source>
        <dbReference type="SAM" id="MobiDB-lite"/>
    </source>
</evidence>
<feature type="compositionally biased region" description="Polar residues" evidence="3">
    <location>
        <begin position="425"/>
        <end position="440"/>
    </location>
</feature>
<evidence type="ECO:0000313" key="5">
    <source>
        <dbReference type="Proteomes" id="UP001056012"/>
    </source>
</evidence>
<accession>A0A9Q9DPJ2</accession>
<dbReference type="GO" id="GO:0070941">
    <property type="term" value="P:eisosome assembly"/>
    <property type="evidence" value="ECO:0007669"/>
    <property type="project" value="TreeGrafter"/>
</dbReference>
<dbReference type="PANTHER" id="PTHR31962">
    <property type="entry name" value="SPHINGOLIPID LONG CHAIN BASE-RESPONSIVE PROTEIN PIL1"/>
    <property type="match status" value="1"/>
</dbReference>
<dbReference type="InterPro" id="IPR028245">
    <property type="entry name" value="PIL1/LSP1"/>
</dbReference>
<feature type="region of interest" description="Disordered" evidence="3">
    <location>
        <begin position="148"/>
        <end position="169"/>
    </location>
</feature>
<organism evidence="4 5">
    <name type="scientific">Curvularia clavata</name>
    <dbReference type="NCBI Taxonomy" id="95742"/>
    <lineage>
        <taxon>Eukaryota</taxon>
        <taxon>Fungi</taxon>
        <taxon>Dikarya</taxon>
        <taxon>Ascomycota</taxon>
        <taxon>Pezizomycotina</taxon>
        <taxon>Dothideomycetes</taxon>
        <taxon>Pleosporomycetidae</taxon>
        <taxon>Pleosporales</taxon>
        <taxon>Pleosporineae</taxon>
        <taxon>Pleosporaceae</taxon>
        <taxon>Curvularia</taxon>
    </lineage>
</organism>
<evidence type="ECO:0000256" key="1">
    <source>
        <dbReference type="ARBA" id="ARBA00022553"/>
    </source>
</evidence>
<dbReference type="AlphaFoldDB" id="A0A9Q9DPJ2"/>
<dbReference type="EMBL" id="CP089275">
    <property type="protein sequence ID" value="USP75233.1"/>
    <property type="molecule type" value="Genomic_DNA"/>
</dbReference>
<dbReference type="OrthoDB" id="5599269at2759"/>
<name>A0A9Q9DPJ2_CURCL</name>
<dbReference type="GO" id="GO:0006897">
    <property type="term" value="P:endocytosis"/>
    <property type="evidence" value="ECO:0007669"/>
    <property type="project" value="TreeGrafter"/>
</dbReference>
<reference evidence="4" key="1">
    <citation type="submission" date="2021-12" db="EMBL/GenBank/DDBJ databases">
        <title>Curvularia clavata genome.</title>
        <authorList>
            <person name="Cao Y."/>
        </authorList>
    </citation>
    <scope>NUCLEOTIDE SEQUENCE</scope>
    <source>
        <strain evidence="4">Yc1106</strain>
    </source>
</reference>
<evidence type="ECO:0000313" key="4">
    <source>
        <dbReference type="EMBL" id="USP75233.1"/>
    </source>
</evidence>
<keyword evidence="1" id="KW-0597">Phosphoprotein</keyword>
<protein>
    <recommendedName>
        <fullName evidence="6">Sphingolipid long chain base-responsive protein LSP1</fullName>
    </recommendedName>
</protein>
<sequence>MIYAKQNSSCRPQAIDVAPSRADQSAARRSGDWLHMLNIHDARLPAATMTSPCLARLPTTPLPSATRTMQLEFTPNPGPYSHVRLLVTLAKGTSPQNTWVAPICGQGTCGTATYTNPNVFEDSIHRLPKPYSNKPLAECTANHHVLPRNRSLSVRSKKGSGSSEKSAPKHRFTMASLRGTQQPELSKKLFKIIKSENHAISAYEAAGRERISIAQQLSEWGEATEDETISDISDKLGVLLAEIGEQEDIFAQSLEDYRGILKQIRNTESSVQPSRDHKTKVSEEIAKLKYKEPQSTKIVQLEQELVRAEAQSLVAEAQLNNITRQKFKEAYDHHFAATIERAEKQIILAKHARRLLNLVDDTPIVPGDVHPAFAEGEAARQVLNDAEADLRRYQLDVEPIHSKAGNLGLGAMPGAAATTTTTTTGESVPESTTYESTARSESPVGIEYDKAGSAPYPLQEADRIDAQQQENSRPEVANVA</sequence>
<keyword evidence="2" id="KW-0175">Coiled coil</keyword>
<dbReference type="VEuPathDB" id="FungiDB:yc1106_02507"/>
<evidence type="ECO:0008006" key="6">
    <source>
        <dbReference type="Google" id="ProtNLM"/>
    </source>
</evidence>
<evidence type="ECO:0000256" key="2">
    <source>
        <dbReference type="SAM" id="Coils"/>
    </source>
</evidence>
<dbReference type="Proteomes" id="UP001056012">
    <property type="component" value="Chromosome 2"/>
</dbReference>
<dbReference type="Pfam" id="PF13805">
    <property type="entry name" value="Pil1"/>
    <property type="match status" value="1"/>
</dbReference>
<dbReference type="InterPro" id="IPR027267">
    <property type="entry name" value="AH/BAR_dom_sf"/>
</dbReference>
<feature type="coiled-coil region" evidence="2">
    <location>
        <begin position="298"/>
        <end position="325"/>
    </location>
</feature>
<keyword evidence="5" id="KW-1185">Reference proteome</keyword>
<feature type="region of interest" description="Disordered" evidence="3">
    <location>
        <begin position="408"/>
        <end position="480"/>
    </location>
</feature>
<dbReference type="FunFam" id="1.20.1270.60:FF:000005">
    <property type="entry name" value="Sphingolipid long chain base-responsive pil1"/>
    <property type="match status" value="1"/>
</dbReference>
<feature type="compositionally biased region" description="Low complexity" evidence="3">
    <location>
        <begin position="150"/>
        <end position="165"/>
    </location>
</feature>
<dbReference type="GO" id="GO:0036286">
    <property type="term" value="C:eisosome filament"/>
    <property type="evidence" value="ECO:0007669"/>
    <property type="project" value="TreeGrafter"/>
</dbReference>
<dbReference type="Gene3D" id="1.20.1270.60">
    <property type="entry name" value="Arfaptin homology (AH) domain/BAR domain"/>
    <property type="match status" value="1"/>
</dbReference>
<gene>
    <name evidence="4" type="ORF">yc1106_02507</name>
</gene>
<dbReference type="PANTHER" id="PTHR31962:SF4">
    <property type="entry name" value="PRIMARY COMPONENT OF EISOSOMES (EUROFUNG)"/>
    <property type="match status" value="1"/>
</dbReference>
<feature type="compositionally biased region" description="Low complexity" evidence="3">
    <location>
        <begin position="415"/>
        <end position="424"/>
    </location>
</feature>